<dbReference type="AlphaFoldDB" id="A0A0F9DWA4"/>
<accession>A0A0F9DWA4</accession>
<comment type="caution">
    <text evidence="1">The sequence shown here is derived from an EMBL/GenBank/DDBJ whole genome shotgun (WGS) entry which is preliminary data.</text>
</comment>
<sequence length="54" mass="6148">DCKCAIFLTDGYSDIDGIKFEDYSFDKLFVISKDGDDSQLKGKPCEIIHLKDEK</sequence>
<gene>
    <name evidence="1" type="ORF">LCGC14_2498840</name>
</gene>
<evidence type="ECO:0000313" key="1">
    <source>
        <dbReference type="EMBL" id="KKL16118.1"/>
    </source>
</evidence>
<reference evidence="1" key="1">
    <citation type="journal article" date="2015" name="Nature">
        <title>Complex archaea that bridge the gap between prokaryotes and eukaryotes.</title>
        <authorList>
            <person name="Spang A."/>
            <person name="Saw J.H."/>
            <person name="Jorgensen S.L."/>
            <person name="Zaremba-Niedzwiedzka K."/>
            <person name="Martijn J."/>
            <person name="Lind A.E."/>
            <person name="van Eijk R."/>
            <person name="Schleper C."/>
            <person name="Guy L."/>
            <person name="Ettema T.J."/>
        </authorList>
    </citation>
    <scope>NUCLEOTIDE SEQUENCE</scope>
</reference>
<dbReference type="EMBL" id="LAZR01039794">
    <property type="protein sequence ID" value="KKL16118.1"/>
    <property type="molecule type" value="Genomic_DNA"/>
</dbReference>
<proteinExistence type="predicted"/>
<organism evidence="1">
    <name type="scientific">marine sediment metagenome</name>
    <dbReference type="NCBI Taxonomy" id="412755"/>
    <lineage>
        <taxon>unclassified sequences</taxon>
        <taxon>metagenomes</taxon>
        <taxon>ecological metagenomes</taxon>
    </lineage>
</organism>
<feature type="non-terminal residue" evidence="1">
    <location>
        <position position="1"/>
    </location>
</feature>
<protein>
    <submittedName>
        <fullName evidence="1">Uncharacterized protein</fullName>
    </submittedName>
</protein>
<name>A0A0F9DWA4_9ZZZZ</name>